<dbReference type="GO" id="GO:0006352">
    <property type="term" value="P:DNA-templated transcription initiation"/>
    <property type="evidence" value="ECO:0007669"/>
    <property type="project" value="InterPro"/>
</dbReference>
<dbReference type="Pfam" id="PF08281">
    <property type="entry name" value="Sigma70_r4_2"/>
    <property type="match status" value="1"/>
</dbReference>
<dbReference type="EMBL" id="SLWK01000001">
    <property type="protein sequence ID" value="TCO10902.1"/>
    <property type="molecule type" value="Genomic_DNA"/>
</dbReference>
<evidence type="ECO:0000256" key="1">
    <source>
        <dbReference type="ARBA" id="ARBA00010641"/>
    </source>
</evidence>
<comment type="caution">
    <text evidence="7">The sequence shown here is derived from an EMBL/GenBank/DDBJ whole genome shotgun (WGS) entry which is preliminary data.</text>
</comment>
<dbReference type="NCBIfam" id="TIGR02937">
    <property type="entry name" value="sigma70-ECF"/>
    <property type="match status" value="1"/>
</dbReference>
<dbReference type="InterPro" id="IPR013249">
    <property type="entry name" value="RNA_pol_sigma70_r4_t2"/>
</dbReference>
<dbReference type="Gene3D" id="1.10.1740.10">
    <property type="match status" value="1"/>
</dbReference>
<reference evidence="7 8" key="1">
    <citation type="submission" date="2019-03" db="EMBL/GenBank/DDBJ databases">
        <title>Genomic Encyclopedia of Type Strains, Phase IV (KMG-IV): sequencing the most valuable type-strain genomes for metagenomic binning, comparative biology and taxonomic classification.</title>
        <authorList>
            <person name="Goeker M."/>
        </authorList>
    </citation>
    <scope>NUCLEOTIDE SEQUENCE [LARGE SCALE GENOMIC DNA]</scope>
    <source>
        <strain evidence="7 8">DSM 24179</strain>
    </source>
</reference>
<organism evidence="7 8">
    <name type="scientific">Natronoflexus pectinivorans</name>
    <dbReference type="NCBI Taxonomy" id="682526"/>
    <lineage>
        <taxon>Bacteria</taxon>
        <taxon>Pseudomonadati</taxon>
        <taxon>Bacteroidota</taxon>
        <taxon>Bacteroidia</taxon>
        <taxon>Marinilabiliales</taxon>
        <taxon>Marinilabiliaceae</taxon>
        <taxon>Natronoflexus</taxon>
    </lineage>
</organism>
<proteinExistence type="inferred from homology"/>
<evidence type="ECO:0000256" key="4">
    <source>
        <dbReference type="ARBA" id="ARBA00023163"/>
    </source>
</evidence>
<dbReference type="GO" id="GO:0016987">
    <property type="term" value="F:sigma factor activity"/>
    <property type="evidence" value="ECO:0007669"/>
    <property type="project" value="UniProtKB-KW"/>
</dbReference>
<dbReference type="InterPro" id="IPR013324">
    <property type="entry name" value="RNA_pol_sigma_r3/r4-like"/>
</dbReference>
<evidence type="ECO:0000256" key="3">
    <source>
        <dbReference type="ARBA" id="ARBA00023082"/>
    </source>
</evidence>
<dbReference type="Gene3D" id="1.10.10.10">
    <property type="entry name" value="Winged helix-like DNA-binding domain superfamily/Winged helix DNA-binding domain"/>
    <property type="match status" value="1"/>
</dbReference>
<dbReference type="SUPFAM" id="SSF88946">
    <property type="entry name" value="Sigma2 domain of RNA polymerase sigma factors"/>
    <property type="match status" value="1"/>
</dbReference>
<evidence type="ECO:0000256" key="2">
    <source>
        <dbReference type="ARBA" id="ARBA00023015"/>
    </source>
</evidence>
<feature type="domain" description="RNA polymerase sigma-70 region 2" evidence="5">
    <location>
        <begin position="24"/>
        <end position="90"/>
    </location>
</feature>
<gene>
    <name evidence="7" type="ORF">EV194_101536</name>
</gene>
<sequence length="187" mass="22079">MTENTNAIIVEKVKQGDKEAYRHLVMRYQQKVFQTCIGFLQNEADAEDLTQEIFIKAYQKIESFRFQSAFSTWLYRISVNTCVNFLRKQKVKRLLFMDSGNQSKELKGVSEPADYSIEREEQRRMLRTALKELTTMQRKVFVLSQYHDLSNKETAEVLEISEKAVESLLFRARMKLQKAVKERMTND</sequence>
<dbReference type="InterPro" id="IPR013325">
    <property type="entry name" value="RNA_pol_sigma_r2"/>
</dbReference>
<dbReference type="InterPro" id="IPR007627">
    <property type="entry name" value="RNA_pol_sigma70_r2"/>
</dbReference>
<dbReference type="PANTHER" id="PTHR43133:SF51">
    <property type="entry name" value="RNA POLYMERASE SIGMA FACTOR"/>
    <property type="match status" value="1"/>
</dbReference>
<keyword evidence="4" id="KW-0804">Transcription</keyword>
<evidence type="ECO:0000259" key="6">
    <source>
        <dbReference type="Pfam" id="PF08281"/>
    </source>
</evidence>
<evidence type="ECO:0000259" key="5">
    <source>
        <dbReference type="Pfam" id="PF04542"/>
    </source>
</evidence>
<dbReference type="CDD" id="cd06171">
    <property type="entry name" value="Sigma70_r4"/>
    <property type="match status" value="1"/>
</dbReference>
<feature type="domain" description="RNA polymerase sigma factor 70 region 4 type 2" evidence="6">
    <location>
        <begin position="124"/>
        <end position="176"/>
    </location>
</feature>
<accession>A0A4R2GNK5</accession>
<dbReference type="SUPFAM" id="SSF88659">
    <property type="entry name" value="Sigma3 and sigma4 domains of RNA polymerase sigma factors"/>
    <property type="match status" value="1"/>
</dbReference>
<dbReference type="AlphaFoldDB" id="A0A4R2GNK5"/>
<dbReference type="GO" id="GO:0003677">
    <property type="term" value="F:DNA binding"/>
    <property type="evidence" value="ECO:0007669"/>
    <property type="project" value="InterPro"/>
</dbReference>
<dbReference type="InterPro" id="IPR036388">
    <property type="entry name" value="WH-like_DNA-bd_sf"/>
</dbReference>
<keyword evidence="2" id="KW-0805">Transcription regulation</keyword>
<dbReference type="OrthoDB" id="1027298at2"/>
<name>A0A4R2GNK5_9BACT</name>
<dbReference type="InterPro" id="IPR014284">
    <property type="entry name" value="RNA_pol_sigma-70_dom"/>
</dbReference>
<dbReference type="PANTHER" id="PTHR43133">
    <property type="entry name" value="RNA POLYMERASE ECF-TYPE SIGMA FACTO"/>
    <property type="match status" value="1"/>
</dbReference>
<evidence type="ECO:0000313" key="8">
    <source>
        <dbReference type="Proteomes" id="UP000295221"/>
    </source>
</evidence>
<keyword evidence="8" id="KW-1185">Reference proteome</keyword>
<comment type="similarity">
    <text evidence="1">Belongs to the sigma-70 factor family. ECF subfamily.</text>
</comment>
<dbReference type="RefSeq" id="WP_132431777.1">
    <property type="nucleotide sequence ID" value="NZ_SLWK01000001.1"/>
</dbReference>
<evidence type="ECO:0000313" key="7">
    <source>
        <dbReference type="EMBL" id="TCO10902.1"/>
    </source>
</evidence>
<dbReference type="Pfam" id="PF04542">
    <property type="entry name" value="Sigma70_r2"/>
    <property type="match status" value="1"/>
</dbReference>
<dbReference type="Proteomes" id="UP000295221">
    <property type="component" value="Unassembled WGS sequence"/>
</dbReference>
<keyword evidence="3" id="KW-0731">Sigma factor</keyword>
<protein>
    <submittedName>
        <fullName evidence="7">RNA polymerase sigma-70 factor (ECF subfamily)</fullName>
    </submittedName>
</protein>
<dbReference type="InterPro" id="IPR039425">
    <property type="entry name" value="RNA_pol_sigma-70-like"/>
</dbReference>